<dbReference type="Proteomes" id="UP001642484">
    <property type="component" value="Unassembled WGS sequence"/>
</dbReference>
<organism evidence="1 2">
    <name type="scientific">Durusdinium trenchii</name>
    <dbReference type="NCBI Taxonomy" id="1381693"/>
    <lineage>
        <taxon>Eukaryota</taxon>
        <taxon>Sar</taxon>
        <taxon>Alveolata</taxon>
        <taxon>Dinophyceae</taxon>
        <taxon>Suessiales</taxon>
        <taxon>Symbiodiniaceae</taxon>
        <taxon>Durusdinium</taxon>
    </lineage>
</organism>
<gene>
    <name evidence="1" type="ORF">CCMP2556_LOCUS8519</name>
</gene>
<keyword evidence="2" id="KW-1185">Reference proteome</keyword>
<evidence type="ECO:0000313" key="2">
    <source>
        <dbReference type="Proteomes" id="UP001642484"/>
    </source>
</evidence>
<dbReference type="EMBL" id="CAXAMN010003885">
    <property type="protein sequence ID" value="CAK9006674.1"/>
    <property type="molecule type" value="Genomic_DNA"/>
</dbReference>
<sequence length="122" mass="13327">MASNDGIYEGPTRLSTSFAKNCSAALPCHSACAFACCELLGNGGVGLAWCSDAKAVMDAEGIVIIVMRLEQLSEQGLFAKLWVTFIILREMARLKAPLDDLHLVEFEGRGLKADEFRYLAQR</sequence>
<proteinExistence type="predicted"/>
<evidence type="ECO:0000313" key="1">
    <source>
        <dbReference type="EMBL" id="CAK9006674.1"/>
    </source>
</evidence>
<feature type="non-terminal residue" evidence="1">
    <location>
        <position position="122"/>
    </location>
</feature>
<accession>A0ABP0IX41</accession>
<protein>
    <submittedName>
        <fullName evidence="1">Uncharacterized protein</fullName>
    </submittedName>
</protein>
<reference evidence="1 2" key="1">
    <citation type="submission" date="2024-02" db="EMBL/GenBank/DDBJ databases">
        <authorList>
            <person name="Chen Y."/>
            <person name="Shah S."/>
            <person name="Dougan E. K."/>
            <person name="Thang M."/>
            <person name="Chan C."/>
        </authorList>
    </citation>
    <scope>NUCLEOTIDE SEQUENCE [LARGE SCALE GENOMIC DNA]</scope>
</reference>
<comment type="caution">
    <text evidence="1">The sequence shown here is derived from an EMBL/GenBank/DDBJ whole genome shotgun (WGS) entry which is preliminary data.</text>
</comment>
<name>A0ABP0IX41_9DINO</name>